<evidence type="ECO:0000256" key="6">
    <source>
        <dbReference type="ARBA" id="ARBA00022842"/>
    </source>
</evidence>
<keyword evidence="5" id="KW-0378">Hydrolase</keyword>
<dbReference type="SUPFAM" id="SSF88723">
    <property type="entry name" value="PIN domain-like"/>
    <property type="match status" value="1"/>
</dbReference>
<evidence type="ECO:0000259" key="8">
    <source>
        <dbReference type="SMART" id="SM00485"/>
    </source>
</evidence>
<dbReference type="EMBL" id="MN081869">
    <property type="protein sequence ID" value="QEA08327.1"/>
    <property type="molecule type" value="Genomic_DNA"/>
</dbReference>
<dbReference type="SMART" id="SM00279">
    <property type="entry name" value="HhH2"/>
    <property type="match status" value="1"/>
</dbReference>
<sequence length="410" mass="48580">MGIKNLTKFIKEKCQDAYVTENINALSFKKIAIDTPMLMYKYKSMNAVKMVENNGIYYNPDGWLWSFIHFIYSLRKHDIHPIFILEGGYPEEKNKTRMARKKDREDVKKKTLSLEESISSYATSLRLRPDMNKEDIPQDLKEEWNKIAKKNNLSFEDFDFETVKDHVKQRHRYDIRITNRDYEKLKILLKIMNTPFIQAPMEAEAFCAYLYKKKVIHGIASNDSDILAYGCNLIVDFEFDKIDEESKITYINYDYLLNKLDLQSSEFLDFCIMCGTDYNDNIYRIGAVKSYELIKVHKCIENVGKFLDPNNKKGTILILNHLRIRHIFNHYGMENMDDVTNMQFLEKKASWSSVPDFYLLTMLAIKFNINIDLEWIKNGFEKCNIKWENENKDNEENVEPNNEVDEFPIF</sequence>
<dbReference type="GO" id="GO:0003677">
    <property type="term" value="F:DNA binding"/>
    <property type="evidence" value="ECO:0007669"/>
    <property type="project" value="InterPro"/>
</dbReference>
<dbReference type="InterPro" id="IPR036279">
    <property type="entry name" value="5-3_exonuclease_C_sf"/>
</dbReference>
<name>A0A5B8RMT6_9VIRU</name>
<keyword evidence="6" id="KW-0460">Magnesium</keyword>
<evidence type="ECO:0000256" key="3">
    <source>
        <dbReference type="ARBA" id="ARBA00022723"/>
    </source>
</evidence>
<feature type="domain" description="XPG-I" evidence="7">
    <location>
        <begin position="190"/>
        <end position="262"/>
    </location>
</feature>
<keyword evidence="2" id="KW-0540">Nuclease</keyword>
<evidence type="ECO:0000256" key="1">
    <source>
        <dbReference type="ARBA" id="ARBA00001946"/>
    </source>
</evidence>
<dbReference type="InterPro" id="IPR029060">
    <property type="entry name" value="PIN-like_dom_sf"/>
</dbReference>
<dbReference type="SUPFAM" id="SSF47807">
    <property type="entry name" value="5' to 3' exonuclease, C-terminal subdomain"/>
    <property type="match status" value="1"/>
</dbReference>
<dbReference type="SMART" id="SM00485">
    <property type="entry name" value="XPGN"/>
    <property type="match status" value="1"/>
</dbReference>
<dbReference type="InterPro" id="IPR006086">
    <property type="entry name" value="XPG-I_dom"/>
</dbReference>
<dbReference type="InterPro" id="IPR008918">
    <property type="entry name" value="HhH2"/>
</dbReference>
<keyword evidence="4" id="KW-0255">Endonuclease</keyword>
<feature type="domain" description="XPG N-terminal" evidence="8">
    <location>
        <begin position="1"/>
        <end position="107"/>
    </location>
</feature>
<dbReference type="GO" id="GO:0046872">
    <property type="term" value="F:metal ion binding"/>
    <property type="evidence" value="ECO:0007669"/>
    <property type="project" value="UniProtKB-KW"/>
</dbReference>
<reference evidence="9" key="1">
    <citation type="journal article" date="2019" name="Viruses">
        <title>Detection and Characterization of Invertebrate Iridoviruses Found in Reptiles and Prey Insects in Europe over the Past Two Decades.</title>
        <authorList>
            <person name="Papp T."/>
            <person name="Marschang R.E."/>
        </authorList>
    </citation>
    <scope>NUCLEOTIDE SEQUENCE</scope>
    <source>
        <strain evidence="9">Liz-CrIV</strain>
    </source>
</reference>
<dbReference type="InterPro" id="IPR006084">
    <property type="entry name" value="XPG/Rad2"/>
</dbReference>
<proteinExistence type="predicted"/>
<dbReference type="SMART" id="SM00484">
    <property type="entry name" value="XPGI"/>
    <property type="match status" value="1"/>
</dbReference>
<evidence type="ECO:0008006" key="10">
    <source>
        <dbReference type="Google" id="ProtNLM"/>
    </source>
</evidence>
<dbReference type="PRINTS" id="PR00853">
    <property type="entry name" value="XPGRADSUPER"/>
</dbReference>
<evidence type="ECO:0000256" key="2">
    <source>
        <dbReference type="ARBA" id="ARBA00022722"/>
    </source>
</evidence>
<dbReference type="InterPro" id="IPR006085">
    <property type="entry name" value="XPG_DNA_repair_N"/>
</dbReference>
<dbReference type="Gene3D" id="3.40.50.1010">
    <property type="entry name" value="5'-nuclease"/>
    <property type="match status" value="1"/>
</dbReference>
<organism evidence="9">
    <name type="scientific">Iridovirus Liz-CrIV</name>
    <dbReference type="NCBI Taxonomy" id="2594309"/>
    <lineage>
        <taxon>Viruses</taxon>
        <taxon>Varidnaviria</taxon>
        <taxon>Bamfordvirae</taxon>
        <taxon>Nucleocytoviricota</taxon>
        <taxon>Megaviricetes</taxon>
        <taxon>Pimascovirales</taxon>
        <taxon>Pimascovirales incertae sedis</taxon>
        <taxon>Iridoviridae</taxon>
    </lineage>
</organism>
<accession>A0A5B8RMT6</accession>
<evidence type="ECO:0000256" key="5">
    <source>
        <dbReference type="ARBA" id="ARBA00022801"/>
    </source>
</evidence>
<dbReference type="GO" id="GO:0017108">
    <property type="term" value="F:5'-flap endonuclease activity"/>
    <property type="evidence" value="ECO:0007669"/>
    <property type="project" value="TreeGrafter"/>
</dbReference>
<evidence type="ECO:0000259" key="7">
    <source>
        <dbReference type="SMART" id="SM00484"/>
    </source>
</evidence>
<comment type="cofactor">
    <cofactor evidence="1">
        <name>Mg(2+)</name>
        <dbReference type="ChEBI" id="CHEBI:18420"/>
    </cofactor>
</comment>
<evidence type="ECO:0000256" key="4">
    <source>
        <dbReference type="ARBA" id="ARBA00022759"/>
    </source>
</evidence>
<dbReference type="Pfam" id="PF00867">
    <property type="entry name" value="XPG_I"/>
    <property type="match status" value="1"/>
</dbReference>
<dbReference type="Pfam" id="PF00752">
    <property type="entry name" value="XPG_N"/>
    <property type="match status" value="1"/>
</dbReference>
<protein>
    <recommendedName>
        <fullName evidence="10">XPG-I domain-containing protein</fullName>
    </recommendedName>
</protein>
<dbReference type="PANTHER" id="PTHR11081:SF9">
    <property type="entry name" value="FLAP ENDONUCLEASE 1"/>
    <property type="match status" value="1"/>
</dbReference>
<dbReference type="PANTHER" id="PTHR11081">
    <property type="entry name" value="FLAP ENDONUCLEASE FAMILY MEMBER"/>
    <property type="match status" value="1"/>
</dbReference>
<dbReference type="GO" id="GO:0008409">
    <property type="term" value="F:5'-3' exonuclease activity"/>
    <property type="evidence" value="ECO:0007669"/>
    <property type="project" value="TreeGrafter"/>
</dbReference>
<keyword evidence="3" id="KW-0479">Metal-binding</keyword>
<evidence type="ECO:0000313" key="9">
    <source>
        <dbReference type="EMBL" id="QEA08327.1"/>
    </source>
</evidence>
<dbReference type="Gene3D" id="1.10.150.20">
    <property type="entry name" value="5' to 3' exonuclease, C-terminal subdomain"/>
    <property type="match status" value="1"/>
</dbReference>